<reference evidence="1 2" key="1">
    <citation type="submission" date="2018-09" db="EMBL/GenBank/DDBJ databases">
        <title>Discovery and Ecogenomic Context for Candidatus Cryosericales, a Global Caldiserica Order Active in Thawing Permafrost.</title>
        <authorList>
            <person name="Martinez M.A."/>
            <person name="Woodcroft B.J."/>
            <person name="Ignacio Espinoza J.C."/>
            <person name="Zayed A."/>
            <person name="Singleton C.M."/>
            <person name="Boyd J."/>
            <person name="Li Y.-F."/>
            <person name="Purvine S."/>
            <person name="Maughan H."/>
            <person name="Hodgkins S.B."/>
            <person name="Anderson D."/>
            <person name="Sederholm M."/>
            <person name="Temperton B."/>
            <person name="Saleska S.R."/>
            <person name="Tyson G.W."/>
            <person name="Rich V.I."/>
        </authorList>
    </citation>
    <scope>NUCLEOTIDE SEQUENCE [LARGE SCALE GENOMIC DNA]</scope>
    <source>
        <strain evidence="1 2">SMC5</strain>
    </source>
</reference>
<dbReference type="Proteomes" id="UP000266489">
    <property type="component" value="Unassembled WGS sequence"/>
</dbReference>
<gene>
    <name evidence="1" type="ORF">SMC5_06815</name>
</gene>
<dbReference type="EMBL" id="QXIU01000164">
    <property type="protein sequence ID" value="RIE09712.1"/>
    <property type="molecule type" value="Genomic_DNA"/>
</dbReference>
<sequence>MLWRPIIRRVLFFGFGVVFPGFSMASLGICYTTRYSALALVHEEPRDGQFLRADIDPANKALENTLSLLFCASLAVVEFHEALLEHVFQLFLALILGLEVLKLLAQILDFSMCIVHPQLGNLIGFLRIPDICFLPVLYTFRMQAPATASSFVHKIVAQPGSSACGF</sequence>
<proteinExistence type="predicted"/>
<organism evidence="1 2">
    <name type="scientific">Candidatus Cryosericum odellii</name>
    <dbReference type="NCBI Taxonomy" id="2290917"/>
    <lineage>
        <taxon>Bacteria</taxon>
        <taxon>Pseudomonadati</taxon>
        <taxon>Caldisericota/Cryosericota group</taxon>
        <taxon>Candidatus Cryosericota</taxon>
        <taxon>Candidatus Cryosericia</taxon>
        <taxon>Candidatus Cryosericales</taxon>
        <taxon>Candidatus Cryosericaceae</taxon>
        <taxon>Candidatus Cryosericum</taxon>
    </lineage>
</organism>
<evidence type="ECO:0000313" key="1">
    <source>
        <dbReference type="EMBL" id="RIE09712.1"/>
    </source>
</evidence>
<evidence type="ECO:0000313" key="2">
    <source>
        <dbReference type="Proteomes" id="UP000266489"/>
    </source>
</evidence>
<comment type="caution">
    <text evidence="1">The sequence shown here is derived from an EMBL/GenBank/DDBJ whole genome shotgun (WGS) entry which is preliminary data.</text>
</comment>
<accession>A0A398D3H8</accession>
<protein>
    <submittedName>
        <fullName evidence="1">Uncharacterized protein</fullName>
    </submittedName>
</protein>
<dbReference type="AlphaFoldDB" id="A0A398D3H8"/>
<name>A0A398D3H8_9BACT</name>